<protein>
    <submittedName>
        <fullName evidence="2">Uncharacterized protein</fullName>
    </submittedName>
</protein>
<dbReference type="Proteomes" id="UP001233271">
    <property type="component" value="Chromosome 3"/>
</dbReference>
<reference evidence="2" key="1">
    <citation type="journal article" date="2023" name="BMC Genomics">
        <title>Chromosome-level genome assemblies of Cutaneotrichosporon spp. (Trichosporonales, Basidiomycota) reveal imbalanced evolution between nucleotide sequences and chromosome synteny.</title>
        <authorList>
            <person name="Kobayashi Y."/>
            <person name="Kayamori A."/>
            <person name="Aoki K."/>
            <person name="Shiwa Y."/>
            <person name="Matsutani M."/>
            <person name="Fujita N."/>
            <person name="Sugita T."/>
            <person name="Iwasaki W."/>
            <person name="Tanaka N."/>
            <person name="Takashima M."/>
        </authorList>
    </citation>
    <scope>NUCLEOTIDE SEQUENCE</scope>
    <source>
        <strain evidence="2">HIS019</strain>
    </source>
</reference>
<name>A0AA48I4D6_9TREE</name>
<dbReference type="EMBL" id="AP028214">
    <property type="protein sequence ID" value="BEI90911.1"/>
    <property type="molecule type" value="Genomic_DNA"/>
</dbReference>
<dbReference type="AlphaFoldDB" id="A0AA48I4D6"/>
<organism evidence="2 3">
    <name type="scientific">Cutaneotrichosporon cavernicola</name>
    <dbReference type="NCBI Taxonomy" id="279322"/>
    <lineage>
        <taxon>Eukaryota</taxon>
        <taxon>Fungi</taxon>
        <taxon>Dikarya</taxon>
        <taxon>Basidiomycota</taxon>
        <taxon>Agaricomycotina</taxon>
        <taxon>Tremellomycetes</taxon>
        <taxon>Trichosporonales</taxon>
        <taxon>Trichosporonaceae</taxon>
        <taxon>Cutaneotrichosporon</taxon>
    </lineage>
</organism>
<dbReference type="RefSeq" id="XP_060456176.1">
    <property type="nucleotide sequence ID" value="XM_060599487.1"/>
</dbReference>
<evidence type="ECO:0000313" key="3">
    <source>
        <dbReference type="Proteomes" id="UP001233271"/>
    </source>
</evidence>
<sequence length="129" mass="13903">MSLAAWRRPSETRPDPAAINGRIASPHPHAPQAQVHTYHAHAPPPIYIPSHLPAHLPLPRGHNSARSPRVLSPVSSPQSRENAWAHCPASGVPGPHMNMGRVCAGDASGHCIYCRRRVFVKGAYSPSPD</sequence>
<keyword evidence="3" id="KW-1185">Reference proteome</keyword>
<proteinExistence type="predicted"/>
<accession>A0AA48I4D6</accession>
<dbReference type="GeneID" id="85494781"/>
<evidence type="ECO:0000256" key="1">
    <source>
        <dbReference type="SAM" id="MobiDB-lite"/>
    </source>
</evidence>
<feature type="compositionally biased region" description="Low complexity" evidence="1">
    <location>
        <begin position="64"/>
        <end position="80"/>
    </location>
</feature>
<dbReference type="KEGG" id="ccac:CcaHIS019_0309810"/>
<gene>
    <name evidence="2" type="ORF">CcaverHIS019_0309810</name>
</gene>
<feature type="region of interest" description="Disordered" evidence="1">
    <location>
        <begin position="1"/>
        <end position="86"/>
    </location>
</feature>
<evidence type="ECO:0000313" key="2">
    <source>
        <dbReference type="EMBL" id="BEI90911.1"/>
    </source>
</evidence>